<proteinExistence type="predicted"/>
<gene>
    <name evidence="3" type="ORF">ARMOST_13428</name>
</gene>
<feature type="compositionally biased region" description="Low complexity" evidence="1">
    <location>
        <begin position="1014"/>
        <end position="1025"/>
    </location>
</feature>
<dbReference type="Proteomes" id="UP000219338">
    <property type="component" value="Unassembled WGS sequence"/>
</dbReference>
<feature type="region of interest" description="Disordered" evidence="1">
    <location>
        <begin position="170"/>
        <end position="189"/>
    </location>
</feature>
<evidence type="ECO:0000313" key="4">
    <source>
        <dbReference type="Proteomes" id="UP000219338"/>
    </source>
</evidence>
<feature type="compositionally biased region" description="Basic and acidic residues" evidence="1">
    <location>
        <begin position="990"/>
        <end position="1005"/>
    </location>
</feature>
<organism evidence="3 4">
    <name type="scientific">Armillaria ostoyae</name>
    <name type="common">Armillaria root rot fungus</name>
    <dbReference type="NCBI Taxonomy" id="47428"/>
    <lineage>
        <taxon>Eukaryota</taxon>
        <taxon>Fungi</taxon>
        <taxon>Dikarya</taxon>
        <taxon>Basidiomycota</taxon>
        <taxon>Agaricomycotina</taxon>
        <taxon>Agaricomycetes</taxon>
        <taxon>Agaricomycetidae</taxon>
        <taxon>Agaricales</taxon>
        <taxon>Marasmiineae</taxon>
        <taxon>Physalacriaceae</taxon>
        <taxon>Armillaria</taxon>
    </lineage>
</organism>
<keyword evidence="2" id="KW-1133">Transmembrane helix</keyword>
<keyword evidence="4" id="KW-1185">Reference proteome</keyword>
<feature type="region of interest" description="Disordered" evidence="1">
    <location>
        <begin position="375"/>
        <end position="416"/>
    </location>
</feature>
<accession>A0A284RMP6</accession>
<name>A0A284RMP6_ARMOS</name>
<dbReference type="OrthoDB" id="2686083at2759"/>
<protein>
    <recommendedName>
        <fullName evidence="5">Transmembrane protein</fullName>
    </recommendedName>
</protein>
<feature type="region of interest" description="Disordered" evidence="1">
    <location>
        <begin position="919"/>
        <end position="952"/>
    </location>
</feature>
<evidence type="ECO:0000256" key="1">
    <source>
        <dbReference type="SAM" id="MobiDB-lite"/>
    </source>
</evidence>
<sequence>MTVHGGHQEKWRSVIGANRVDVYVTFFGFVTFTSRWPPKENRHVDELFPRGANEVDQYVQCAGGMIVSPLCLAVFWLSLLVGFATTRPVRYQAGFQGPIKVNAALESHRSGVCNPGTSQGLGYTCEDLPKSQDLVVFASEPSHALMPSMVLPASETPSYVEGPLNLYDSSRLHSRDLPKPQNPPVVASERSDRLMQNAAFCASEMPRCEDITSAVDEPSQVHAEHSIKSRLLASERNEETSQQPRLSTPLFIFPRAVIQNPSNDVITSVSTARQVPMFASFAPLLSYSSVVLFIAFVASRLQRWFSRRRRRQGSLGLDGVELLPTTTASVLPEFRDYVVQPPNVPPTASSPVRLGRPIETHESVDALGAVGTRLKKSGRSQSLSLPKADSSGLHAPIQLRPFNSEPRSKSTPNTPNGLLVDLSSMHDWNARDGIHTRKPFVNDVLHGSTNLWAADVNVSSDTLFGLRQTLSNRSVDIADVSLKPMVMKPRVLGPPIELISVVVPEPSVGTKATSPSLSDSYSSEQDITLVHSDSDHPLIDFSPKGGSALDLTAAVEVVDDAHEIEARDEGTYLLEEKPLMEFSQWDEEGWGFEVVSLPSADDEFMGITRQSAVTREEETAYEVAEHSKQPLLPSPVQNSTDVHDEYSVQDITVISSPLHADEKVILADEDAKPDGVAAETAAALLLEPAEDALISSAAENLRAAAVLDEEALVVQSLVAESSEGSEAVELQDISDNSDPFSDFYDVLNSNQTTPPVLIELPATIDTNEQEHDNHDIYDNSDDNEDPFRHPYDVLAEPQGSESPATDTIILVLPLEAECPSPETQLVPDIPPSESSEVDPSIDAAIISQPEMNAPALSPGVVPDSSLASPVDSASAVQRGPELLNLEDITTDVSILEPMPLQLVIDQHARLTATEEFPDPDLIPLPISPKEQDSSLLVHQTPTPPTLPSLSPVRKAVARPAWSLRASDAPPLGLSASTSAVDLPSPTEKLSAMEEKVKDEVEKAHDSSPVPPLPSASSMTLSSSLPGAFPEPESKETVIAVSTSKEVEVRSAPSRPRVTRSPLDIALAMQLRPGLGVGADPAWMVRFLMSMFGWFVVMLSGSGGSDGYHYPTRR</sequence>
<evidence type="ECO:0000256" key="2">
    <source>
        <dbReference type="SAM" id="Phobius"/>
    </source>
</evidence>
<feature type="transmembrane region" description="Helical" evidence="2">
    <location>
        <begin position="278"/>
        <end position="298"/>
    </location>
</feature>
<evidence type="ECO:0008006" key="5">
    <source>
        <dbReference type="Google" id="ProtNLM"/>
    </source>
</evidence>
<keyword evidence="2" id="KW-0812">Transmembrane</keyword>
<dbReference type="AlphaFoldDB" id="A0A284RMP6"/>
<evidence type="ECO:0000313" key="3">
    <source>
        <dbReference type="EMBL" id="SJL10046.1"/>
    </source>
</evidence>
<feature type="transmembrane region" description="Helical" evidence="2">
    <location>
        <begin position="1082"/>
        <end position="1103"/>
    </location>
</feature>
<dbReference type="EMBL" id="FUEG01000011">
    <property type="protein sequence ID" value="SJL10046.1"/>
    <property type="molecule type" value="Genomic_DNA"/>
</dbReference>
<feature type="region of interest" description="Disordered" evidence="1">
    <location>
        <begin position="966"/>
        <end position="1033"/>
    </location>
</feature>
<reference evidence="4" key="1">
    <citation type="journal article" date="2017" name="Nat. Ecol. Evol.">
        <title>Genome expansion and lineage-specific genetic innovations in the forest pathogenic fungi Armillaria.</title>
        <authorList>
            <person name="Sipos G."/>
            <person name="Prasanna A.N."/>
            <person name="Walter M.C."/>
            <person name="O'Connor E."/>
            <person name="Balint B."/>
            <person name="Krizsan K."/>
            <person name="Kiss B."/>
            <person name="Hess J."/>
            <person name="Varga T."/>
            <person name="Slot J."/>
            <person name="Riley R."/>
            <person name="Boka B."/>
            <person name="Rigling D."/>
            <person name="Barry K."/>
            <person name="Lee J."/>
            <person name="Mihaltcheva S."/>
            <person name="LaButti K."/>
            <person name="Lipzen A."/>
            <person name="Waldron R."/>
            <person name="Moloney N.M."/>
            <person name="Sperisen C."/>
            <person name="Kredics L."/>
            <person name="Vagvoelgyi C."/>
            <person name="Patrignani A."/>
            <person name="Fitzpatrick D."/>
            <person name="Nagy I."/>
            <person name="Doyle S."/>
            <person name="Anderson J.B."/>
            <person name="Grigoriev I.V."/>
            <person name="Gueldener U."/>
            <person name="Muensterkoetter M."/>
            <person name="Nagy L.G."/>
        </authorList>
    </citation>
    <scope>NUCLEOTIDE SEQUENCE [LARGE SCALE GENOMIC DNA]</scope>
    <source>
        <strain evidence="4">C18/9</strain>
    </source>
</reference>
<feature type="transmembrane region" description="Helical" evidence="2">
    <location>
        <begin position="57"/>
        <end position="83"/>
    </location>
</feature>
<keyword evidence="2" id="KW-0472">Membrane</keyword>